<keyword evidence="2" id="KW-1185">Reference proteome</keyword>
<dbReference type="RefSeq" id="WP_133033070.1">
    <property type="nucleotide sequence ID" value="NZ_BAABEI010000012.1"/>
</dbReference>
<dbReference type="AlphaFoldDB" id="A0A4R2D048"/>
<gene>
    <name evidence="1" type="ORF">EV665_1024</name>
</gene>
<proteinExistence type="predicted"/>
<protein>
    <submittedName>
        <fullName evidence="1">Uncharacterized protein</fullName>
    </submittedName>
</protein>
<evidence type="ECO:0000313" key="1">
    <source>
        <dbReference type="EMBL" id="TCN47487.1"/>
    </source>
</evidence>
<dbReference type="Proteomes" id="UP000295351">
    <property type="component" value="Unassembled WGS sequence"/>
</dbReference>
<evidence type="ECO:0000313" key="2">
    <source>
        <dbReference type="Proteomes" id="UP000295351"/>
    </source>
</evidence>
<comment type="caution">
    <text evidence="1">The sequence shown here is derived from an EMBL/GenBank/DDBJ whole genome shotgun (WGS) entry which is preliminary data.</text>
</comment>
<name>A0A4R2D048_SHIGR</name>
<reference evidence="1 2" key="1">
    <citation type="submission" date="2019-03" db="EMBL/GenBank/DDBJ databases">
        <title>Genomic Encyclopedia of Type Strains, Phase IV (KMG-IV): sequencing the most valuable type-strain genomes for metagenomic binning, comparative biology and taxonomic classification.</title>
        <authorList>
            <person name="Goeker M."/>
        </authorList>
    </citation>
    <scope>NUCLEOTIDE SEQUENCE [LARGE SCALE GENOMIC DNA]</scope>
    <source>
        <strain evidence="1 2">DSM 18401</strain>
    </source>
</reference>
<sequence length="96" mass="11078">MSDSFIVPNFIPVQALIEQRRRVLELMHEVSDVVGSHLAITLNEIEEEIVVTPAASIEEIEEKEQFFVDATAEFERPRLVELFKICIHADRRRLCA</sequence>
<dbReference type="EMBL" id="SLVX01000002">
    <property type="protein sequence ID" value="TCN47487.1"/>
    <property type="molecule type" value="Genomic_DNA"/>
</dbReference>
<accession>A0A4R2D048</accession>
<organism evidence="1 2">
    <name type="scientific">Shinella granuli</name>
    <dbReference type="NCBI Taxonomy" id="323621"/>
    <lineage>
        <taxon>Bacteria</taxon>
        <taxon>Pseudomonadati</taxon>
        <taxon>Pseudomonadota</taxon>
        <taxon>Alphaproteobacteria</taxon>
        <taxon>Hyphomicrobiales</taxon>
        <taxon>Rhizobiaceae</taxon>
        <taxon>Shinella</taxon>
    </lineage>
</organism>